<sequence length="156" mass="18059">MPKVRNSSNSGHRQCLTGSKYKRTSGSFTHYMIHNVQTDNPRRLKHACLAKTSGCIRPQKLPESSLPLSKEVRIIRSRTHTCVRLLSKEIRTTPFKIGFSDLSSRRLRLRWAAVATRECVSQFLEVFGETKDYNFENITSSDFQIPHHDDRGYYQL</sequence>
<evidence type="ECO:0000313" key="1">
    <source>
        <dbReference type="EMBL" id="KAK7478287.1"/>
    </source>
</evidence>
<name>A0ABD0JTJ2_9CAEN</name>
<reference evidence="1 2" key="1">
    <citation type="journal article" date="2023" name="Sci. Data">
        <title>Genome assembly of the Korean intertidal mud-creeper Batillaria attramentaria.</title>
        <authorList>
            <person name="Patra A.K."/>
            <person name="Ho P.T."/>
            <person name="Jun S."/>
            <person name="Lee S.J."/>
            <person name="Kim Y."/>
            <person name="Won Y.J."/>
        </authorList>
    </citation>
    <scope>NUCLEOTIDE SEQUENCE [LARGE SCALE GENOMIC DNA]</scope>
    <source>
        <strain evidence="1">Wonlab-2016</strain>
    </source>
</reference>
<dbReference type="AlphaFoldDB" id="A0ABD0JTJ2"/>
<dbReference type="EMBL" id="JACVVK020000329">
    <property type="protein sequence ID" value="KAK7478287.1"/>
    <property type="molecule type" value="Genomic_DNA"/>
</dbReference>
<evidence type="ECO:0000313" key="2">
    <source>
        <dbReference type="Proteomes" id="UP001519460"/>
    </source>
</evidence>
<comment type="caution">
    <text evidence="1">The sequence shown here is derived from an EMBL/GenBank/DDBJ whole genome shotgun (WGS) entry which is preliminary data.</text>
</comment>
<keyword evidence="2" id="KW-1185">Reference proteome</keyword>
<proteinExistence type="predicted"/>
<gene>
    <name evidence="1" type="ORF">BaRGS_00030439</name>
</gene>
<dbReference type="Proteomes" id="UP001519460">
    <property type="component" value="Unassembled WGS sequence"/>
</dbReference>
<protein>
    <submittedName>
        <fullName evidence="1">Uncharacterized protein</fullName>
    </submittedName>
</protein>
<organism evidence="1 2">
    <name type="scientific">Batillaria attramentaria</name>
    <dbReference type="NCBI Taxonomy" id="370345"/>
    <lineage>
        <taxon>Eukaryota</taxon>
        <taxon>Metazoa</taxon>
        <taxon>Spiralia</taxon>
        <taxon>Lophotrochozoa</taxon>
        <taxon>Mollusca</taxon>
        <taxon>Gastropoda</taxon>
        <taxon>Caenogastropoda</taxon>
        <taxon>Sorbeoconcha</taxon>
        <taxon>Cerithioidea</taxon>
        <taxon>Batillariidae</taxon>
        <taxon>Batillaria</taxon>
    </lineage>
</organism>
<accession>A0ABD0JTJ2</accession>